<evidence type="ECO:0000256" key="4">
    <source>
        <dbReference type="ARBA" id="ARBA00022692"/>
    </source>
</evidence>
<feature type="transmembrane region" description="Helical" evidence="7">
    <location>
        <begin position="298"/>
        <end position="322"/>
    </location>
</feature>
<feature type="transmembrane region" description="Helical" evidence="7">
    <location>
        <begin position="53"/>
        <end position="71"/>
    </location>
</feature>
<feature type="transmembrane region" description="Helical" evidence="7">
    <location>
        <begin position="120"/>
        <end position="146"/>
    </location>
</feature>
<dbReference type="Pfam" id="PF01790">
    <property type="entry name" value="LGT"/>
    <property type="match status" value="1"/>
</dbReference>
<dbReference type="EC" id="2.5.1.145" evidence="7"/>
<keyword evidence="8" id="KW-0449">Lipoprotein</keyword>
<evidence type="ECO:0000256" key="1">
    <source>
        <dbReference type="ARBA" id="ARBA00007150"/>
    </source>
</evidence>
<dbReference type="AlphaFoldDB" id="A0A1Q2HNI3"/>
<dbReference type="InterPro" id="IPR001640">
    <property type="entry name" value="Lgt"/>
</dbReference>
<proteinExistence type="inferred from homology"/>
<evidence type="ECO:0000256" key="7">
    <source>
        <dbReference type="HAMAP-Rule" id="MF_01147"/>
    </source>
</evidence>
<feature type="transmembrane region" description="Helical" evidence="7">
    <location>
        <begin position="269"/>
        <end position="286"/>
    </location>
</feature>
<feature type="transmembrane region" description="Helical" evidence="7">
    <location>
        <begin position="83"/>
        <end position="108"/>
    </location>
</feature>
<feature type="binding site" evidence="7">
    <location>
        <position position="133"/>
    </location>
    <ligand>
        <name>a 1,2-diacyl-sn-glycero-3-phospho-(1'-sn-glycerol)</name>
        <dbReference type="ChEBI" id="CHEBI:64716"/>
    </ligand>
</feature>
<keyword evidence="3 7" id="KW-0808">Transferase</keyword>
<evidence type="ECO:0000313" key="9">
    <source>
        <dbReference type="Proteomes" id="UP000188273"/>
    </source>
</evidence>
<comment type="function">
    <text evidence="7">Catalyzes the transfer of the diacylglyceryl group from phosphatidylglycerol to the sulfhydryl group of the N-terminal cysteine of a prolipoprotein, the first step in the formation of mature lipoproteins.</text>
</comment>
<dbReference type="GO" id="GO:0005886">
    <property type="term" value="C:plasma membrane"/>
    <property type="evidence" value="ECO:0007669"/>
    <property type="project" value="UniProtKB-SubCell"/>
</dbReference>
<dbReference type="GO" id="GO:0042158">
    <property type="term" value="P:lipoprotein biosynthetic process"/>
    <property type="evidence" value="ECO:0007669"/>
    <property type="project" value="UniProtKB-UniRule"/>
</dbReference>
<dbReference type="PANTHER" id="PTHR30589">
    <property type="entry name" value="PROLIPOPROTEIN DIACYLGLYCERYL TRANSFERASE"/>
    <property type="match status" value="1"/>
</dbReference>
<keyword evidence="5 7" id="KW-1133">Transmembrane helix</keyword>
<dbReference type="STRING" id="1940790.L21SP3_00825"/>
<dbReference type="KEGG" id="pbu:L21SP3_00825"/>
<comment type="similarity">
    <text evidence="1 7">Belongs to the Lgt family.</text>
</comment>
<keyword evidence="2 7" id="KW-1003">Cell membrane</keyword>
<dbReference type="RefSeq" id="WP_077539487.1">
    <property type="nucleotide sequence ID" value="NZ_CP019633.1"/>
</dbReference>
<keyword evidence="9" id="KW-1185">Reference proteome</keyword>
<reference evidence="9" key="1">
    <citation type="submission" date="2017-02" db="EMBL/GenBank/DDBJ databases">
        <title>Comparative genomics and description of representatives of a novel lineage of planctomycetes thriving in anoxic sediments.</title>
        <authorList>
            <person name="Spring S."/>
            <person name="Bunk B."/>
            <person name="Sproer C."/>
            <person name="Klenk H.-P."/>
        </authorList>
    </citation>
    <scope>NUCLEOTIDE SEQUENCE [LARGE SCALE GENOMIC DNA]</scope>
    <source>
        <strain evidence="9">L21-RPul-D3</strain>
    </source>
</reference>
<protein>
    <recommendedName>
        <fullName evidence="7">Phosphatidylglycerol--prolipoprotein diacylglyceryl transferase</fullName>
        <ecNumber evidence="7">2.5.1.145</ecNumber>
    </recommendedName>
</protein>
<gene>
    <name evidence="7 8" type="primary">lgt</name>
    <name evidence="8" type="ORF">L21SP3_00825</name>
</gene>
<comment type="subcellular location">
    <subcellularLocation>
        <location evidence="7">Cell membrane</location>
        <topology evidence="7">Multi-pass membrane protein</topology>
    </subcellularLocation>
</comment>
<evidence type="ECO:0000313" key="8">
    <source>
        <dbReference type="EMBL" id="AQQ09028.1"/>
    </source>
</evidence>
<keyword evidence="6 7" id="KW-0472">Membrane</keyword>
<comment type="catalytic activity">
    <reaction evidence="7">
        <text>L-cysteinyl-[prolipoprotein] + a 1,2-diacyl-sn-glycero-3-phospho-(1'-sn-glycerol) = an S-1,2-diacyl-sn-glyceryl-L-cysteinyl-[prolipoprotein] + sn-glycerol 1-phosphate + H(+)</text>
        <dbReference type="Rhea" id="RHEA:56712"/>
        <dbReference type="Rhea" id="RHEA-COMP:14679"/>
        <dbReference type="Rhea" id="RHEA-COMP:14680"/>
        <dbReference type="ChEBI" id="CHEBI:15378"/>
        <dbReference type="ChEBI" id="CHEBI:29950"/>
        <dbReference type="ChEBI" id="CHEBI:57685"/>
        <dbReference type="ChEBI" id="CHEBI:64716"/>
        <dbReference type="ChEBI" id="CHEBI:140658"/>
        <dbReference type="EC" id="2.5.1.145"/>
    </reaction>
</comment>
<keyword evidence="8" id="KW-0328">Glycosyltransferase</keyword>
<dbReference type="HAMAP" id="MF_01147">
    <property type="entry name" value="Lgt"/>
    <property type="match status" value="1"/>
</dbReference>
<feature type="transmembrane region" description="Helical" evidence="7">
    <location>
        <begin position="15"/>
        <end position="33"/>
    </location>
</feature>
<dbReference type="EMBL" id="CP019633">
    <property type="protein sequence ID" value="AQQ09028.1"/>
    <property type="molecule type" value="Genomic_DNA"/>
</dbReference>
<name>A0A1Q2HNI3_9BACT</name>
<organism evidence="8 9">
    <name type="scientific">Sedimentisphaera cyanobacteriorum</name>
    <dbReference type="NCBI Taxonomy" id="1940790"/>
    <lineage>
        <taxon>Bacteria</taxon>
        <taxon>Pseudomonadati</taxon>
        <taxon>Planctomycetota</taxon>
        <taxon>Phycisphaerae</taxon>
        <taxon>Sedimentisphaerales</taxon>
        <taxon>Sedimentisphaeraceae</taxon>
        <taxon>Sedimentisphaera</taxon>
    </lineage>
</organism>
<evidence type="ECO:0000256" key="2">
    <source>
        <dbReference type="ARBA" id="ARBA00022475"/>
    </source>
</evidence>
<dbReference type="Proteomes" id="UP000188273">
    <property type="component" value="Chromosome"/>
</dbReference>
<comment type="pathway">
    <text evidence="7">Protein modification; lipoprotein biosynthesis (diacylglyceryl transfer).</text>
</comment>
<sequence>MFPELFRIPFTDLTVKSYGTMLVLGLFAGFWLIRKMCAKAGTGTSAETLINTAMYSLIAGIVGARAMYVVHYKVYKEGFMEIFAVWNGGLELLGGVILAIAFILFYLWKQKCDMLTSLDVLSVALLVGIAVGRIGCFLNGCCYGQVTDLPVGVVFPYGSIVYNAQAHPDPLRDRDEPYIDLPAKFYGLNTEKGWIPAGEENKTKYPLKPKDMLTEAEKKLVSRGGPYQAKPVHPTQLYSSAANAVNCLLAFVFWRRYGSGRNNDKKCKGCTFSLVFILYSISRFLVESLRDDNPYEIGMLTISQLISIGLFAAGAAGLIYYSTRKKANGLIR</sequence>
<dbReference type="PANTHER" id="PTHR30589:SF0">
    <property type="entry name" value="PHOSPHATIDYLGLYCEROL--PROLIPOPROTEIN DIACYLGLYCERYL TRANSFERASE"/>
    <property type="match status" value="1"/>
</dbReference>
<keyword evidence="4 7" id="KW-0812">Transmembrane</keyword>
<dbReference type="GO" id="GO:0008961">
    <property type="term" value="F:phosphatidylglycerol-prolipoprotein diacylglyceryl transferase activity"/>
    <property type="evidence" value="ECO:0007669"/>
    <property type="project" value="UniProtKB-UniRule"/>
</dbReference>
<dbReference type="UniPathway" id="UPA00664"/>
<dbReference type="OrthoDB" id="871140at2"/>
<evidence type="ECO:0000256" key="6">
    <source>
        <dbReference type="ARBA" id="ARBA00023136"/>
    </source>
</evidence>
<evidence type="ECO:0000256" key="5">
    <source>
        <dbReference type="ARBA" id="ARBA00022989"/>
    </source>
</evidence>
<evidence type="ECO:0000256" key="3">
    <source>
        <dbReference type="ARBA" id="ARBA00022679"/>
    </source>
</evidence>
<accession>A0A1Q2HNI3</accession>